<accession>A0A8R7PRP6</accession>
<dbReference type="EnsemblPlants" id="TuG1812G0300002488.01.T02">
    <property type="protein sequence ID" value="TuG1812G0300002488.01.T02"/>
    <property type="gene ID" value="TuG1812G0300002488.01"/>
</dbReference>
<name>A0A8R7PRP6_TRIUA</name>
<evidence type="ECO:0000256" key="1">
    <source>
        <dbReference type="SAM" id="MobiDB-lite"/>
    </source>
</evidence>
<feature type="region of interest" description="Disordered" evidence="1">
    <location>
        <begin position="1"/>
        <end position="123"/>
    </location>
</feature>
<feature type="compositionally biased region" description="Low complexity" evidence="1">
    <location>
        <begin position="94"/>
        <end position="123"/>
    </location>
</feature>
<dbReference type="EnsemblPlants" id="TuG1812G0300002488.01.T01">
    <property type="protein sequence ID" value="TuG1812G0300002488.01.T01"/>
    <property type="gene ID" value="TuG1812G0300002488.01"/>
</dbReference>
<feature type="compositionally biased region" description="Basic residues" evidence="1">
    <location>
        <begin position="39"/>
        <end position="53"/>
    </location>
</feature>
<keyword evidence="3" id="KW-1185">Reference proteome</keyword>
<reference evidence="2" key="2">
    <citation type="submission" date="2018-03" db="EMBL/GenBank/DDBJ databases">
        <title>The Triticum urartu genome reveals the dynamic nature of wheat genome evolution.</title>
        <authorList>
            <person name="Ling H."/>
            <person name="Ma B."/>
            <person name="Shi X."/>
            <person name="Liu H."/>
            <person name="Dong L."/>
            <person name="Sun H."/>
            <person name="Cao Y."/>
            <person name="Gao Q."/>
            <person name="Zheng S."/>
            <person name="Li Y."/>
            <person name="Yu Y."/>
            <person name="Du H."/>
            <person name="Qi M."/>
            <person name="Li Y."/>
            <person name="Yu H."/>
            <person name="Cui Y."/>
            <person name="Wang N."/>
            <person name="Chen C."/>
            <person name="Wu H."/>
            <person name="Zhao Y."/>
            <person name="Zhang J."/>
            <person name="Li Y."/>
            <person name="Zhou W."/>
            <person name="Zhang B."/>
            <person name="Hu W."/>
            <person name="Eijk M."/>
            <person name="Tang J."/>
            <person name="Witsenboer H."/>
            <person name="Zhao S."/>
            <person name="Li Z."/>
            <person name="Zhang A."/>
            <person name="Wang D."/>
            <person name="Liang C."/>
        </authorList>
    </citation>
    <scope>NUCLEOTIDE SEQUENCE [LARGE SCALE GENOMIC DNA]</scope>
    <source>
        <strain evidence="2">cv. G1812</strain>
    </source>
</reference>
<dbReference type="Proteomes" id="UP000015106">
    <property type="component" value="Chromosome 3"/>
</dbReference>
<feature type="compositionally biased region" description="Polar residues" evidence="1">
    <location>
        <begin position="71"/>
        <end position="93"/>
    </location>
</feature>
<organism evidence="2 3">
    <name type="scientific">Triticum urartu</name>
    <name type="common">Red wild einkorn</name>
    <name type="synonym">Crithodium urartu</name>
    <dbReference type="NCBI Taxonomy" id="4572"/>
    <lineage>
        <taxon>Eukaryota</taxon>
        <taxon>Viridiplantae</taxon>
        <taxon>Streptophyta</taxon>
        <taxon>Embryophyta</taxon>
        <taxon>Tracheophyta</taxon>
        <taxon>Spermatophyta</taxon>
        <taxon>Magnoliopsida</taxon>
        <taxon>Liliopsida</taxon>
        <taxon>Poales</taxon>
        <taxon>Poaceae</taxon>
        <taxon>BOP clade</taxon>
        <taxon>Pooideae</taxon>
        <taxon>Triticodae</taxon>
        <taxon>Triticeae</taxon>
        <taxon>Triticinae</taxon>
        <taxon>Triticum</taxon>
    </lineage>
</organism>
<dbReference type="Gramene" id="TuG1812G0300002488.01.T03">
    <property type="protein sequence ID" value="TuG1812G0300002488.01.T03"/>
    <property type="gene ID" value="TuG1812G0300002488.01"/>
</dbReference>
<reference evidence="3" key="1">
    <citation type="journal article" date="2013" name="Nature">
        <title>Draft genome of the wheat A-genome progenitor Triticum urartu.</title>
        <authorList>
            <person name="Ling H.Q."/>
            <person name="Zhao S."/>
            <person name="Liu D."/>
            <person name="Wang J."/>
            <person name="Sun H."/>
            <person name="Zhang C."/>
            <person name="Fan H."/>
            <person name="Li D."/>
            <person name="Dong L."/>
            <person name="Tao Y."/>
            <person name="Gao C."/>
            <person name="Wu H."/>
            <person name="Li Y."/>
            <person name="Cui Y."/>
            <person name="Guo X."/>
            <person name="Zheng S."/>
            <person name="Wang B."/>
            <person name="Yu K."/>
            <person name="Liang Q."/>
            <person name="Yang W."/>
            <person name="Lou X."/>
            <person name="Chen J."/>
            <person name="Feng M."/>
            <person name="Jian J."/>
            <person name="Zhang X."/>
            <person name="Luo G."/>
            <person name="Jiang Y."/>
            <person name="Liu J."/>
            <person name="Wang Z."/>
            <person name="Sha Y."/>
            <person name="Zhang B."/>
            <person name="Wu H."/>
            <person name="Tang D."/>
            <person name="Shen Q."/>
            <person name="Xue P."/>
            <person name="Zou S."/>
            <person name="Wang X."/>
            <person name="Liu X."/>
            <person name="Wang F."/>
            <person name="Yang Y."/>
            <person name="An X."/>
            <person name="Dong Z."/>
            <person name="Zhang K."/>
            <person name="Zhang X."/>
            <person name="Luo M.C."/>
            <person name="Dvorak J."/>
            <person name="Tong Y."/>
            <person name="Wang J."/>
            <person name="Yang H."/>
            <person name="Li Z."/>
            <person name="Wang D."/>
            <person name="Zhang A."/>
            <person name="Wang J."/>
        </authorList>
    </citation>
    <scope>NUCLEOTIDE SEQUENCE</scope>
    <source>
        <strain evidence="3">cv. G1812</strain>
    </source>
</reference>
<dbReference type="EnsemblPlants" id="TuG1812G0300002488.01.T03">
    <property type="protein sequence ID" value="TuG1812G0300002488.01.T03"/>
    <property type="gene ID" value="TuG1812G0300002488.01"/>
</dbReference>
<sequence length="123" mass="13650">MWLEIQPGKRERAAAGVHAAAQREHRPSWLWHPTSGRIVHPRLLWRRGQRRGGRPASPYPWRMSSGPPRRSLQQARGASSVGSKRSTSVGSTVASPRSRASASSTRRPPARTTRSPLRSSSTR</sequence>
<dbReference type="Gramene" id="TuG1812G0300002488.01.T02">
    <property type="protein sequence ID" value="TuG1812G0300002488.01.T02"/>
    <property type="gene ID" value="TuG1812G0300002488.01"/>
</dbReference>
<dbReference type="AlphaFoldDB" id="A0A8R7PRP6"/>
<evidence type="ECO:0000313" key="2">
    <source>
        <dbReference type="EnsemblPlants" id="TuG1812G0300002488.01.T03"/>
    </source>
</evidence>
<evidence type="ECO:0000313" key="3">
    <source>
        <dbReference type="Proteomes" id="UP000015106"/>
    </source>
</evidence>
<reference evidence="2" key="3">
    <citation type="submission" date="2022-06" db="UniProtKB">
        <authorList>
            <consortium name="EnsemblPlants"/>
        </authorList>
    </citation>
    <scope>IDENTIFICATION</scope>
</reference>
<protein>
    <submittedName>
        <fullName evidence="2">Uncharacterized protein</fullName>
    </submittedName>
</protein>
<dbReference type="Gramene" id="TuG1812G0300002488.01.T01">
    <property type="protein sequence ID" value="TuG1812G0300002488.01.T01"/>
    <property type="gene ID" value="TuG1812G0300002488.01"/>
</dbReference>
<proteinExistence type="predicted"/>